<keyword evidence="2" id="KW-1185">Reference proteome</keyword>
<reference evidence="1" key="1">
    <citation type="submission" date="2021-03" db="EMBL/GenBank/DDBJ databases">
        <title>Evolutionary innovations through gain and loss of genes in the ectomycorrhizal Boletales.</title>
        <authorList>
            <person name="Wu G."/>
            <person name="Miyauchi S."/>
            <person name="Morin E."/>
            <person name="Yang Z.-L."/>
            <person name="Xu J."/>
            <person name="Martin F.M."/>
        </authorList>
    </citation>
    <scope>NUCLEOTIDE SEQUENCE</scope>
    <source>
        <strain evidence="1">BR01</strain>
    </source>
</reference>
<gene>
    <name evidence="1" type="ORF">JVT61DRAFT_11769</name>
</gene>
<comment type="caution">
    <text evidence="1">The sequence shown here is derived from an EMBL/GenBank/DDBJ whole genome shotgun (WGS) entry which is preliminary data.</text>
</comment>
<evidence type="ECO:0000313" key="2">
    <source>
        <dbReference type="Proteomes" id="UP000683000"/>
    </source>
</evidence>
<dbReference type="AlphaFoldDB" id="A0A8I3ABJ2"/>
<organism evidence="1 2">
    <name type="scientific">Boletus reticuloceps</name>
    <dbReference type="NCBI Taxonomy" id="495285"/>
    <lineage>
        <taxon>Eukaryota</taxon>
        <taxon>Fungi</taxon>
        <taxon>Dikarya</taxon>
        <taxon>Basidiomycota</taxon>
        <taxon>Agaricomycotina</taxon>
        <taxon>Agaricomycetes</taxon>
        <taxon>Agaricomycetidae</taxon>
        <taxon>Boletales</taxon>
        <taxon>Boletineae</taxon>
        <taxon>Boletaceae</taxon>
        <taxon>Boletoideae</taxon>
        <taxon>Boletus</taxon>
    </lineage>
</organism>
<proteinExistence type="predicted"/>
<protein>
    <submittedName>
        <fullName evidence="1">Uncharacterized protein</fullName>
    </submittedName>
</protein>
<dbReference type="EMBL" id="JAGFBS010000005">
    <property type="protein sequence ID" value="KAG6379313.1"/>
    <property type="molecule type" value="Genomic_DNA"/>
</dbReference>
<name>A0A8I3ABJ2_9AGAM</name>
<evidence type="ECO:0000313" key="1">
    <source>
        <dbReference type="EMBL" id="KAG6379313.1"/>
    </source>
</evidence>
<accession>A0A8I3ABJ2</accession>
<dbReference type="Proteomes" id="UP000683000">
    <property type="component" value="Unassembled WGS sequence"/>
</dbReference>
<sequence length="54" mass="6699">MAEAVPRAEVHQWELEEFEKTLEPRQLERWRMEYKEWEEDKTKSNPFNGRTTCE</sequence>